<dbReference type="PANTHER" id="PTHR45982:SF1">
    <property type="entry name" value="REGULATOR OF CHROMOSOME CONDENSATION"/>
    <property type="match status" value="1"/>
</dbReference>
<sequence length="274" mass="29262">MSIHTMYEGSKGGLMTHRQTHTHTHTHTRTHTHTHVSYTRLILTYTYLHDGVDTFWQYASLHDLLTNSTKSTNTTTNATTFSGFRDITQLVPFATGFAALSASGRVWTWGDARFGACLGRETSTSPHRSPAEMPGAVEDVLDLPTGRIVRLAAGGYVVAALTAGNDLYVWGQGRPGGRPLPVLEWLTDRPAPVDIQDNDIADVALGDAHLVALTTEGQVFVIGDNSNGQLGLPVKAVDTWTAVSSVPAGGTGQSVVGVAAGPRNSFLIVRSQAD</sequence>
<evidence type="ECO:0000256" key="1">
    <source>
        <dbReference type="PROSITE-ProRule" id="PRU00235"/>
    </source>
</evidence>
<protein>
    <submittedName>
        <fullName evidence="2">Regulator of chromosome condensation 1/beta-lactamase-inhibitor protein II</fullName>
    </submittedName>
</protein>
<comment type="caution">
    <text evidence="2">The sequence shown here is derived from an EMBL/GenBank/DDBJ whole genome shotgun (WGS) entry which is preliminary data.</text>
</comment>
<reference evidence="2" key="1">
    <citation type="journal article" date="2023" name="Mol. Phylogenet. Evol.">
        <title>Genome-scale phylogeny and comparative genomics of the fungal order Sordariales.</title>
        <authorList>
            <person name="Hensen N."/>
            <person name="Bonometti L."/>
            <person name="Westerberg I."/>
            <person name="Brannstrom I.O."/>
            <person name="Guillou S."/>
            <person name="Cros-Aarteil S."/>
            <person name="Calhoun S."/>
            <person name="Haridas S."/>
            <person name="Kuo A."/>
            <person name="Mondo S."/>
            <person name="Pangilinan J."/>
            <person name="Riley R."/>
            <person name="LaButti K."/>
            <person name="Andreopoulos B."/>
            <person name="Lipzen A."/>
            <person name="Chen C."/>
            <person name="Yan M."/>
            <person name="Daum C."/>
            <person name="Ng V."/>
            <person name="Clum A."/>
            <person name="Steindorff A."/>
            <person name="Ohm R.A."/>
            <person name="Martin F."/>
            <person name="Silar P."/>
            <person name="Natvig D.O."/>
            <person name="Lalanne C."/>
            <person name="Gautier V."/>
            <person name="Ament-Velasquez S.L."/>
            <person name="Kruys A."/>
            <person name="Hutchinson M.I."/>
            <person name="Powell A.J."/>
            <person name="Barry K."/>
            <person name="Miller A.N."/>
            <person name="Grigoriev I.V."/>
            <person name="Debuchy R."/>
            <person name="Gladieux P."/>
            <person name="Hiltunen Thoren M."/>
            <person name="Johannesson H."/>
        </authorList>
    </citation>
    <scope>NUCLEOTIDE SEQUENCE</scope>
    <source>
        <strain evidence="2">CBS 958.72</strain>
    </source>
</reference>
<dbReference type="Gene3D" id="2.130.10.30">
    <property type="entry name" value="Regulator of chromosome condensation 1/beta-lactamase-inhibitor protein II"/>
    <property type="match status" value="1"/>
</dbReference>
<dbReference type="SUPFAM" id="SSF50985">
    <property type="entry name" value="RCC1/BLIP-II"/>
    <property type="match status" value="1"/>
</dbReference>
<dbReference type="InterPro" id="IPR051553">
    <property type="entry name" value="Ran_GTPase-activating"/>
</dbReference>
<evidence type="ECO:0000313" key="3">
    <source>
        <dbReference type="Proteomes" id="UP001287356"/>
    </source>
</evidence>
<name>A0AAE0K874_9PEZI</name>
<dbReference type="AlphaFoldDB" id="A0AAE0K874"/>
<reference evidence="2" key="2">
    <citation type="submission" date="2023-06" db="EMBL/GenBank/DDBJ databases">
        <authorList>
            <consortium name="Lawrence Berkeley National Laboratory"/>
            <person name="Haridas S."/>
            <person name="Hensen N."/>
            <person name="Bonometti L."/>
            <person name="Westerberg I."/>
            <person name="Brannstrom I.O."/>
            <person name="Guillou S."/>
            <person name="Cros-Aarteil S."/>
            <person name="Calhoun S."/>
            <person name="Kuo A."/>
            <person name="Mondo S."/>
            <person name="Pangilinan J."/>
            <person name="Riley R."/>
            <person name="Labutti K."/>
            <person name="Andreopoulos B."/>
            <person name="Lipzen A."/>
            <person name="Chen C."/>
            <person name="Yanf M."/>
            <person name="Daum C."/>
            <person name="Ng V."/>
            <person name="Clum A."/>
            <person name="Steindorff A."/>
            <person name="Ohm R."/>
            <person name="Martin F."/>
            <person name="Silar P."/>
            <person name="Natvig D."/>
            <person name="Lalanne C."/>
            <person name="Gautier V."/>
            <person name="Ament-Velasquez S.L."/>
            <person name="Kruys A."/>
            <person name="Hutchinson M.I."/>
            <person name="Powell A.J."/>
            <person name="Barry K."/>
            <person name="Miller A.N."/>
            <person name="Grigoriev I.V."/>
            <person name="Debuchy R."/>
            <person name="Gladieux P."/>
            <person name="Thoren M.H."/>
            <person name="Johannesson H."/>
        </authorList>
    </citation>
    <scope>NUCLEOTIDE SEQUENCE</scope>
    <source>
        <strain evidence="2">CBS 958.72</strain>
    </source>
</reference>
<feature type="repeat" description="RCC1" evidence="1">
    <location>
        <begin position="104"/>
        <end position="164"/>
    </location>
</feature>
<proteinExistence type="predicted"/>
<evidence type="ECO:0000313" key="2">
    <source>
        <dbReference type="EMBL" id="KAK3371221.1"/>
    </source>
</evidence>
<accession>A0AAE0K874</accession>
<feature type="repeat" description="RCC1" evidence="1">
    <location>
        <begin position="217"/>
        <end position="271"/>
    </location>
</feature>
<dbReference type="InterPro" id="IPR000408">
    <property type="entry name" value="Reg_chr_condens"/>
</dbReference>
<dbReference type="PANTHER" id="PTHR45982">
    <property type="entry name" value="REGULATOR OF CHROMOSOME CONDENSATION"/>
    <property type="match status" value="1"/>
</dbReference>
<feature type="repeat" description="RCC1" evidence="1">
    <location>
        <begin position="165"/>
        <end position="216"/>
    </location>
</feature>
<dbReference type="PROSITE" id="PS50012">
    <property type="entry name" value="RCC1_3"/>
    <property type="match status" value="3"/>
</dbReference>
<gene>
    <name evidence="2" type="ORF">B0T24DRAFT_628129</name>
</gene>
<dbReference type="InterPro" id="IPR009091">
    <property type="entry name" value="RCC1/BLIP-II"/>
</dbReference>
<dbReference type="Proteomes" id="UP001287356">
    <property type="component" value="Unassembled WGS sequence"/>
</dbReference>
<dbReference type="GO" id="GO:0005737">
    <property type="term" value="C:cytoplasm"/>
    <property type="evidence" value="ECO:0007669"/>
    <property type="project" value="TreeGrafter"/>
</dbReference>
<dbReference type="Pfam" id="PF13540">
    <property type="entry name" value="RCC1_2"/>
    <property type="match status" value="1"/>
</dbReference>
<dbReference type="GO" id="GO:0005085">
    <property type="term" value="F:guanyl-nucleotide exchange factor activity"/>
    <property type="evidence" value="ECO:0007669"/>
    <property type="project" value="TreeGrafter"/>
</dbReference>
<dbReference type="EMBL" id="JAULSN010000005">
    <property type="protein sequence ID" value="KAK3371221.1"/>
    <property type="molecule type" value="Genomic_DNA"/>
</dbReference>
<organism evidence="2 3">
    <name type="scientific">Lasiosphaeria ovina</name>
    <dbReference type="NCBI Taxonomy" id="92902"/>
    <lineage>
        <taxon>Eukaryota</taxon>
        <taxon>Fungi</taxon>
        <taxon>Dikarya</taxon>
        <taxon>Ascomycota</taxon>
        <taxon>Pezizomycotina</taxon>
        <taxon>Sordariomycetes</taxon>
        <taxon>Sordariomycetidae</taxon>
        <taxon>Sordariales</taxon>
        <taxon>Lasiosphaeriaceae</taxon>
        <taxon>Lasiosphaeria</taxon>
    </lineage>
</organism>
<keyword evidence="3" id="KW-1185">Reference proteome</keyword>